<dbReference type="Proteomes" id="UP000070501">
    <property type="component" value="Unassembled WGS sequence"/>
</dbReference>
<feature type="domain" description="C2H2-type" evidence="2">
    <location>
        <begin position="885"/>
        <end position="905"/>
    </location>
</feature>
<feature type="compositionally biased region" description="Basic and acidic residues" evidence="1">
    <location>
        <begin position="477"/>
        <end position="494"/>
    </location>
</feature>
<name>A0A136IMI9_9PEZI</name>
<feature type="compositionally biased region" description="Acidic residues" evidence="1">
    <location>
        <begin position="612"/>
        <end position="626"/>
    </location>
</feature>
<feature type="region of interest" description="Disordered" evidence="1">
    <location>
        <begin position="199"/>
        <end position="277"/>
    </location>
</feature>
<feature type="domain" description="C2H2-type" evidence="2">
    <location>
        <begin position="820"/>
        <end position="843"/>
    </location>
</feature>
<organism evidence="3 4">
    <name type="scientific">Microdochium bolleyi</name>
    <dbReference type="NCBI Taxonomy" id="196109"/>
    <lineage>
        <taxon>Eukaryota</taxon>
        <taxon>Fungi</taxon>
        <taxon>Dikarya</taxon>
        <taxon>Ascomycota</taxon>
        <taxon>Pezizomycotina</taxon>
        <taxon>Sordariomycetes</taxon>
        <taxon>Xylariomycetidae</taxon>
        <taxon>Xylariales</taxon>
        <taxon>Microdochiaceae</taxon>
        <taxon>Microdochium</taxon>
    </lineage>
</organism>
<feature type="compositionally biased region" description="Polar residues" evidence="1">
    <location>
        <begin position="1091"/>
        <end position="1104"/>
    </location>
</feature>
<feature type="region of interest" description="Disordered" evidence="1">
    <location>
        <begin position="552"/>
        <end position="626"/>
    </location>
</feature>
<feature type="region of interest" description="Disordered" evidence="1">
    <location>
        <begin position="308"/>
        <end position="330"/>
    </location>
</feature>
<accession>A0A136IMI9</accession>
<sequence length="1112" mass="121186">MPGDIAAHNTLNHPITPADSHLLSPYSSAHAFSSSASPDGLSYTPDSSLSLGLSGDFLSDHSGDQFYGASFNDPGAASTPSFLGDEFLNLDGAEDTVPFPDFVAAQPPQAASYPISPDKTPLMNNSSGVFDSSRQAHSAVVTPIVPHRSLDQSAPHSNDSSQTAPQLTPDTNDGGWSGDENPVPFASLAMISPQVTVSEWESGARAHETKYPAGTLGSPLTVRAPHSTAGDFAKNSDAYSLSGASRNAQGSDDSSPPPTGRQGLAPTLRSGAEVEQSINQQATEREVADKNLGVQAWISRSRGASVDRDYINKAPDTSEPGDNNVSSKEIPLGHRTENRHQEGQVYYNTAGGGPANDTDFRIMRETLPWESGLRMQEIQNDRTVPETAAQAMARLQQQFDSASIVSRAATWGTRRRSLPSLVDVEGVVSGNFLKKLSISGRDNHTRRPSIISRIPSLVRKTSTNQRKRKPAAATEPPIDHQEHREQPERRESKDSLAPPSRTSSWGFDRKPVPSLNTALFGMAAGAAAIGSNHHARNGSVSAASVTSPKSPFGGFSALGVPPIKNTLRRPRSRSELPNGSRTGGPSALVGLLKAQGGPPVAQLAKGQPKAELDDEEDDGDDDEDDTQIEADSFEDIIPTMEGFKQHIIRLNPALANEDGQIHDRSRYLVDRIAHSMVMRYKRLLHLKKQHLGLTNLGRCPSGGMCMTLGGSAVILEPRADPRGPDSSDGDGPLDGLSSENFPPGIPLPPTPSLPAQFECQLCFSHKKFTKPSDWTKHVHEDVEPFTCTWDRCRDTKMFKRKADWVRHENEGHRRLEWWTCDVDDCRHVCYRRDNFLQHLVREHKFPEPKVKTKTQIKKAGVSDPTWLKVEQCHTETPDRPSDEPCRFCGKTFPTWKKLTVHLAKHMEHISLPVLGLVSVKELDADTIISPVQDAPPHNYGSFPPVQNQIKQEPGSFATPRNFMMVPDAGDVPYHQPHLGLGMMPQSTFSQQVQPSYYTDTSLGSNPELMLAQAAHGLPQAHYHVPVTSGPHFTGAGDPYMNMIAPDVEAFPDFQTNSLGIQDASGPPMAYNNGMVNPSMQTMPQPIPQYNHHGSASPYSRSPQHGQMHYYAQ</sequence>
<dbReference type="PROSITE" id="PS00028">
    <property type="entry name" value="ZINC_FINGER_C2H2_1"/>
    <property type="match status" value="2"/>
</dbReference>
<dbReference type="PANTHER" id="PTHR35391">
    <property type="entry name" value="C2H2-TYPE DOMAIN-CONTAINING PROTEIN-RELATED"/>
    <property type="match status" value="1"/>
</dbReference>
<feature type="region of interest" description="Disordered" evidence="1">
    <location>
        <begin position="716"/>
        <end position="749"/>
    </location>
</feature>
<dbReference type="STRING" id="196109.A0A136IMI9"/>
<dbReference type="PANTHER" id="PTHR35391:SF3">
    <property type="entry name" value="FINGER DOMAIN PROTEIN, PUTATIVE (AFU_ORTHOLOGUE AFUA_8G04300)-RELATED"/>
    <property type="match status" value="1"/>
</dbReference>
<feature type="compositionally biased region" description="Polar residues" evidence="1">
    <location>
        <begin position="151"/>
        <end position="171"/>
    </location>
</feature>
<dbReference type="EMBL" id="KQ964270">
    <property type="protein sequence ID" value="KXJ86145.1"/>
    <property type="molecule type" value="Genomic_DNA"/>
</dbReference>
<dbReference type="OrthoDB" id="5315052at2759"/>
<protein>
    <recommendedName>
        <fullName evidence="2">C2H2-type domain-containing protein</fullName>
    </recommendedName>
</protein>
<proteinExistence type="predicted"/>
<dbReference type="AlphaFoldDB" id="A0A136IMI9"/>
<feature type="compositionally biased region" description="Low complexity" evidence="1">
    <location>
        <begin position="726"/>
        <end position="738"/>
    </location>
</feature>
<reference evidence="4" key="1">
    <citation type="submission" date="2016-02" db="EMBL/GenBank/DDBJ databases">
        <title>Draft genome sequence of Microdochium bolleyi, a fungal endophyte of beachgrass.</title>
        <authorList>
            <consortium name="DOE Joint Genome Institute"/>
            <person name="David A.S."/>
            <person name="May G."/>
            <person name="Haridas S."/>
            <person name="Lim J."/>
            <person name="Wang M."/>
            <person name="Labutti K."/>
            <person name="Lipzen A."/>
            <person name="Barry K."/>
            <person name="Grigoriev I.V."/>
        </authorList>
    </citation>
    <scope>NUCLEOTIDE SEQUENCE [LARGE SCALE GENOMIC DNA]</scope>
    <source>
        <strain evidence="4">J235TASD1</strain>
    </source>
</reference>
<evidence type="ECO:0000313" key="4">
    <source>
        <dbReference type="Proteomes" id="UP000070501"/>
    </source>
</evidence>
<evidence type="ECO:0000313" key="3">
    <source>
        <dbReference type="EMBL" id="KXJ86145.1"/>
    </source>
</evidence>
<evidence type="ECO:0000259" key="2">
    <source>
        <dbReference type="PROSITE" id="PS00028"/>
    </source>
</evidence>
<feature type="region of interest" description="Disordered" evidence="1">
    <location>
        <begin position="108"/>
        <end position="184"/>
    </location>
</feature>
<dbReference type="InParanoid" id="A0A136IMI9"/>
<keyword evidence="4" id="KW-1185">Reference proteome</keyword>
<dbReference type="InterPro" id="IPR013087">
    <property type="entry name" value="Znf_C2H2_type"/>
</dbReference>
<evidence type="ECO:0000256" key="1">
    <source>
        <dbReference type="SAM" id="MobiDB-lite"/>
    </source>
</evidence>
<feature type="compositionally biased region" description="Polar residues" evidence="1">
    <location>
        <begin position="122"/>
        <end position="136"/>
    </location>
</feature>
<feature type="region of interest" description="Disordered" evidence="1">
    <location>
        <begin position="439"/>
        <end position="511"/>
    </location>
</feature>
<dbReference type="SMART" id="SM00355">
    <property type="entry name" value="ZnF_C2H2"/>
    <property type="match status" value="3"/>
</dbReference>
<gene>
    <name evidence="3" type="ORF">Micbo1qcDRAFT_168733</name>
</gene>
<feature type="region of interest" description="Disordered" evidence="1">
    <location>
        <begin position="1084"/>
        <end position="1112"/>
    </location>
</feature>
<feature type="compositionally biased region" description="Polar residues" evidence="1">
    <location>
        <begin position="237"/>
        <end position="254"/>
    </location>
</feature>